<reference evidence="1 2" key="1">
    <citation type="submission" date="2019-09" db="EMBL/GenBank/DDBJ databases">
        <title>The characteristics and genome analysis of VB_ApiP_XC38, a novel N4-like phage Infecting Acinetobacter pittii.</title>
        <authorList>
            <person name="Cheng M."/>
        </authorList>
    </citation>
    <scope>NUCLEOTIDE SEQUENCE [LARGE SCALE GENOMIC DNA]</scope>
</reference>
<accession>A0A5P8PSM6</accession>
<sequence>MKTCTRCNLTKDVSNFSKGKGTCKPCSSLIVQERNKTPEGVVTMMYSNQRMTSRNMGRPMPNYSQHELRNWVHSHPNWQTLYDNWVASAYLKELKPSCDRIDSSKPYTLDNLQLVTFKENLSNQKRDQLKGLHLGANGTPVRQLTMGGEIVAEHASVLIAMRSLGKDPQSSSNIHLVCKGKNKSAYGFKWEYVDAIC</sequence>
<name>A0A5P8PSM6_9CAUD</name>
<proteinExistence type="predicted"/>
<organism evidence="1 2">
    <name type="scientific">Acinetobacter phage VB_ApiP_XC38</name>
    <dbReference type="NCBI Taxonomy" id="2655002"/>
    <lineage>
        <taxon>Viruses</taxon>
        <taxon>Duplodnaviria</taxon>
        <taxon>Heunggongvirae</taxon>
        <taxon>Uroviricota</taxon>
        <taxon>Caudoviricetes</taxon>
        <taxon>Schitoviridae</taxon>
        <taxon>Exceevirus</taxon>
        <taxon>Exceevirus Xc38</taxon>
    </lineage>
</organism>
<evidence type="ECO:0000313" key="1">
    <source>
        <dbReference type="EMBL" id="QFR59771.1"/>
    </source>
</evidence>
<dbReference type="InterPro" id="IPR036388">
    <property type="entry name" value="WH-like_DNA-bd_sf"/>
</dbReference>
<protein>
    <submittedName>
        <fullName evidence="1">Putative HNH homing endonuclease</fullName>
    </submittedName>
</protein>
<evidence type="ECO:0000313" key="2">
    <source>
        <dbReference type="Proteomes" id="UP000326537"/>
    </source>
</evidence>
<dbReference type="Gene3D" id="1.10.10.10">
    <property type="entry name" value="Winged helix-like DNA-binding domain superfamily/Winged helix DNA-binding domain"/>
    <property type="match status" value="1"/>
</dbReference>
<dbReference type="Proteomes" id="UP000326537">
    <property type="component" value="Segment"/>
</dbReference>
<dbReference type="EMBL" id="MN508356">
    <property type="protein sequence ID" value="QFR59771.1"/>
    <property type="molecule type" value="Genomic_DNA"/>
</dbReference>
<keyword evidence="1" id="KW-0540">Nuclease</keyword>
<gene>
    <name evidence="1" type="ORF">VBApiPXC38_84</name>
</gene>
<keyword evidence="1" id="KW-0255">Endonuclease</keyword>
<keyword evidence="1" id="KW-0378">Hydrolase</keyword>
<keyword evidence="2" id="KW-1185">Reference proteome</keyword>
<dbReference type="GO" id="GO:0004519">
    <property type="term" value="F:endonuclease activity"/>
    <property type="evidence" value="ECO:0007669"/>
    <property type="project" value="UniProtKB-KW"/>
</dbReference>